<keyword evidence="4 11" id="KW-0001">2Fe-2S</keyword>
<dbReference type="EMBL" id="CP002772">
    <property type="protein sequence ID" value="AEG19124.1"/>
    <property type="molecule type" value="Genomic_DNA"/>
</dbReference>
<dbReference type="InterPro" id="IPR012165">
    <property type="entry name" value="Cyt_c3_hydrogenase_gsu"/>
</dbReference>
<dbReference type="InterPro" id="IPR017938">
    <property type="entry name" value="Riboflavin_synthase-like_b-brl"/>
</dbReference>
<comment type="pathway">
    <text evidence="11">Pyrimidine metabolism; UMP biosynthesis via de novo pathway; orotate from (S)-dihydroorotate (NAD(+) route): step 1/1.</text>
</comment>
<protein>
    <recommendedName>
        <fullName evidence="11">Probable dihydroorotate dehydrogenase B (NAD(+)), electron transfer subunit</fullName>
    </recommendedName>
    <alternativeName>
        <fullName evidence="11">Dihydroorotate oxidase B, electron transfer subunit</fullName>
    </alternativeName>
</protein>
<evidence type="ECO:0000256" key="8">
    <source>
        <dbReference type="ARBA" id="ARBA00022982"/>
    </source>
</evidence>
<keyword evidence="15" id="KW-1185">Reference proteome</keyword>
<gene>
    <name evidence="11" type="primary">pyrK</name>
    <name evidence="14" type="ordered locus">MSWAN_2116</name>
</gene>
<feature type="binding site" evidence="11 12">
    <location>
        <position position="226"/>
    </location>
    <ligand>
        <name>[2Fe-2S] cluster</name>
        <dbReference type="ChEBI" id="CHEBI:190135"/>
    </ligand>
</feature>
<dbReference type="HAMAP" id="MF_01211">
    <property type="entry name" value="DHODB_Fe_S_bind"/>
    <property type="match status" value="1"/>
</dbReference>
<dbReference type="GO" id="GO:0016491">
    <property type="term" value="F:oxidoreductase activity"/>
    <property type="evidence" value="ECO:0007669"/>
    <property type="project" value="InterPro"/>
</dbReference>
<dbReference type="PIRSF" id="PIRSF006816">
    <property type="entry name" value="Cyc3_hyd_g"/>
    <property type="match status" value="1"/>
</dbReference>
<evidence type="ECO:0000256" key="5">
    <source>
        <dbReference type="ARBA" id="ARBA00022723"/>
    </source>
</evidence>
<dbReference type="SUPFAM" id="SSF63380">
    <property type="entry name" value="Riboflavin synthase domain-like"/>
    <property type="match status" value="1"/>
</dbReference>
<evidence type="ECO:0000256" key="1">
    <source>
        <dbReference type="ARBA" id="ARBA00006422"/>
    </source>
</evidence>
<dbReference type="GO" id="GO:0009055">
    <property type="term" value="F:electron transfer activity"/>
    <property type="evidence" value="ECO:0007669"/>
    <property type="project" value="UniProtKB-UniRule"/>
</dbReference>
<dbReference type="PROSITE" id="PS51384">
    <property type="entry name" value="FAD_FR"/>
    <property type="match status" value="1"/>
</dbReference>
<sequence length="268" mass="29834">MIFMHVPKVLEIKRIIEETPTVKTFIFDWKVEDEAPGQFMMVWNFKDEKPMSISIIDSVKDEIGISIRIVGKFTEALHNMKVGDKLGLRGPYGHGFQMKGSKILAVGGGIGMAPIIAFTEEACRRGMKVDVVSAAATADELVFTERIEKSGAKLLTCTDDGSQGFCGFGTDLAEKALLKNDYDMVVTCGPEIMMKKVFQLVDKFKVPAQFSLERYMKCGVGICGQCCVDDVGWRVCVEGPVFWTDEVRMISEFGKYRRDASGVKHQMP</sequence>
<accession>F6D3E8</accession>
<dbReference type="STRING" id="868131.MSWAN_2116"/>
<evidence type="ECO:0000256" key="4">
    <source>
        <dbReference type="ARBA" id="ARBA00022714"/>
    </source>
</evidence>
<keyword evidence="3 11" id="KW-0285">Flavoprotein</keyword>
<dbReference type="Pfam" id="PF10418">
    <property type="entry name" value="DHODB_Fe-S_bind"/>
    <property type="match status" value="1"/>
</dbReference>
<evidence type="ECO:0000256" key="2">
    <source>
        <dbReference type="ARBA" id="ARBA00022448"/>
    </source>
</evidence>
<feature type="binding site" evidence="11 12">
    <location>
        <position position="223"/>
    </location>
    <ligand>
        <name>[2Fe-2S] cluster</name>
        <dbReference type="ChEBI" id="CHEBI:190135"/>
    </ligand>
</feature>
<comment type="similarity">
    <text evidence="1 11">Belongs to the PyrK family.</text>
</comment>
<comment type="cofactor">
    <cofactor evidence="11">
        <name>FAD</name>
        <dbReference type="ChEBI" id="CHEBI:57692"/>
    </cofactor>
    <text evidence="11">Binds 1 FAD per subunit.</text>
</comment>
<dbReference type="HOGENOM" id="CLU_003827_1_1_2"/>
<evidence type="ECO:0000256" key="10">
    <source>
        <dbReference type="ARBA" id="ARBA00023014"/>
    </source>
</evidence>
<feature type="domain" description="FAD-binding FR-type" evidence="13">
    <location>
        <begin position="5"/>
        <end position="98"/>
    </location>
</feature>
<dbReference type="Proteomes" id="UP000009231">
    <property type="component" value="Chromosome"/>
</dbReference>
<evidence type="ECO:0000256" key="6">
    <source>
        <dbReference type="ARBA" id="ARBA00022827"/>
    </source>
</evidence>
<reference evidence="14 15" key="1">
    <citation type="journal article" date="2014" name="Int. J. Syst. Evol. Microbiol.">
        <title>Methanobacterium paludis sp. nov. and a novel strain of Methanobacterium lacus isolated from northern peatlands.</title>
        <authorList>
            <person name="Cadillo-Quiroz H."/>
            <person name="Brauer S.L."/>
            <person name="Goodson N."/>
            <person name="Yavitt J.B."/>
            <person name="Zinder S.H."/>
        </authorList>
    </citation>
    <scope>NUCLEOTIDE SEQUENCE [LARGE SCALE GENOMIC DNA]</scope>
    <source>
        <strain evidence="15">DSM 25820 / JCM 18151 / SWAN1</strain>
    </source>
</reference>
<name>F6D3E8_METPW</name>
<keyword evidence="6 11" id="KW-0274">FAD</keyword>
<evidence type="ECO:0000256" key="12">
    <source>
        <dbReference type="PIRSR" id="PIRSR006816-2"/>
    </source>
</evidence>
<dbReference type="InterPro" id="IPR050353">
    <property type="entry name" value="PyrK_electron_transfer"/>
</dbReference>
<dbReference type="KEGG" id="mew:MSWAN_2116"/>
<dbReference type="Gene3D" id="3.40.50.80">
    <property type="entry name" value="Nucleotide-binding domain of ferredoxin-NADP reductase (FNR) module"/>
    <property type="match status" value="1"/>
</dbReference>
<dbReference type="InterPro" id="IPR037117">
    <property type="entry name" value="Dihydroorotate_DH_ele_sf"/>
</dbReference>
<dbReference type="CDD" id="cd06220">
    <property type="entry name" value="DHOD_e_trans_like2"/>
    <property type="match status" value="1"/>
</dbReference>
<dbReference type="InterPro" id="IPR019480">
    <property type="entry name" value="Dihydroorotate_DH_Fe-S-bd"/>
</dbReference>
<organism evidence="14 15">
    <name type="scientific">Methanobacterium paludis (strain DSM 25820 / JCM 18151 / SWAN1)</name>
    <dbReference type="NCBI Taxonomy" id="868131"/>
    <lineage>
        <taxon>Archaea</taxon>
        <taxon>Methanobacteriati</taxon>
        <taxon>Methanobacteriota</taxon>
        <taxon>Methanomada group</taxon>
        <taxon>Methanobacteria</taxon>
        <taxon>Methanobacteriales</taxon>
        <taxon>Methanobacteriaceae</taxon>
        <taxon>Methanobacterium</taxon>
    </lineage>
</organism>
<dbReference type="SUPFAM" id="SSF52343">
    <property type="entry name" value="Ferredoxin reductase-like, C-terminal NADP-linked domain"/>
    <property type="match status" value="1"/>
</dbReference>
<evidence type="ECO:0000256" key="3">
    <source>
        <dbReference type="ARBA" id="ARBA00022630"/>
    </source>
</evidence>
<evidence type="ECO:0000313" key="15">
    <source>
        <dbReference type="Proteomes" id="UP000009231"/>
    </source>
</evidence>
<dbReference type="InterPro" id="IPR039261">
    <property type="entry name" value="FNR_nucleotide-bd"/>
</dbReference>
<dbReference type="PANTHER" id="PTHR43513">
    <property type="entry name" value="DIHYDROOROTATE DEHYDROGENASE B (NAD(+)), ELECTRON TRANSFER SUBUNIT"/>
    <property type="match status" value="1"/>
</dbReference>
<dbReference type="Gene3D" id="2.40.30.10">
    <property type="entry name" value="Translation factors"/>
    <property type="match status" value="1"/>
</dbReference>
<dbReference type="PANTHER" id="PTHR43513:SF3">
    <property type="entry name" value="DIHYDROOROTATE DEHYDROGENASE B (NAD(+)), ELECTRON TRANSFER SUBUNIT-RELATED"/>
    <property type="match status" value="1"/>
</dbReference>
<evidence type="ECO:0000313" key="14">
    <source>
        <dbReference type="EMBL" id="AEG19124.1"/>
    </source>
</evidence>
<keyword evidence="5 11" id="KW-0479">Metal-binding</keyword>
<dbReference type="InterPro" id="IPR017927">
    <property type="entry name" value="FAD-bd_FR_type"/>
</dbReference>
<keyword evidence="2 11" id="KW-0813">Transport</keyword>
<comment type="cofactor">
    <cofactor evidence="12">
        <name>[2Fe-2S] cluster</name>
        <dbReference type="ChEBI" id="CHEBI:190135"/>
    </cofactor>
    <text evidence="12">Binds 1 [2Fe-2S] cluster per subunit.</text>
</comment>
<dbReference type="InterPro" id="IPR023455">
    <property type="entry name" value="Dihydroorotate_DHASE_ETsu"/>
</dbReference>
<evidence type="ECO:0000256" key="7">
    <source>
        <dbReference type="ARBA" id="ARBA00022975"/>
    </source>
</evidence>
<keyword evidence="10 11" id="KW-0411">Iron-sulfur</keyword>
<evidence type="ECO:0000256" key="11">
    <source>
        <dbReference type="HAMAP-Rule" id="MF_01211"/>
    </source>
</evidence>
<dbReference type="AlphaFoldDB" id="F6D3E8"/>
<evidence type="ECO:0000259" key="13">
    <source>
        <dbReference type="PROSITE" id="PS51384"/>
    </source>
</evidence>
<proteinExistence type="inferred from homology"/>
<dbReference type="GO" id="GO:0046872">
    <property type="term" value="F:metal ion binding"/>
    <property type="evidence" value="ECO:0007669"/>
    <property type="project" value="UniProtKB-KW"/>
</dbReference>
<keyword evidence="8 11" id="KW-0249">Electron transport</keyword>
<dbReference type="NCBIfam" id="NF000796">
    <property type="entry name" value="PRK00054.1-1"/>
    <property type="match status" value="1"/>
</dbReference>
<comment type="function">
    <text evidence="11">Responsible for channeling the electrons from the oxidation of dihydroorotate from the FMN redox center in the PyrD type B subunit to the ultimate electron acceptor NAD(+).</text>
</comment>
<dbReference type="GO" id="GO:0044205">
    <property type="term" value="P:'de novo' UMP biosynthetic process"/>
    <property type="evidence" value="ECO:0007669"/>
    <property type="project" value="UniProtKB-UniRule"/>
</dbReference>
<keyword evidence="7 11" id="KW-0665">Pyrimidine biosynthesis</keyword>
<evidence type="ECO:0000256" key="9">
    <source>
        <dbReference type="ARBA" id="ARBA00023004"/>
    </source>
</evidence>
<feature type="binding site" evidence="11 12">
    <location>
        <position position="218"/>
    </location>
    <ligand>
        <name>[2Fe-2S] cluster</name>
        <dbReference type="ChEBI" id="CHEBI:190135"/>
    </ligand>
</feature>
<dbReference type="GO" id="GO:0051537">
    <property type="term" value="F:2 iron, 2 sulfur cluster binding"/>
    <property type="evidence" value="ECO:0007669"/>
    <property type="project" value="UniProtKB-KW"/>
</dbReference>
<dbReference type="Gene3D" id="2.10.240.10">
    <property type="entry name" value="Dihydroorotate dehydrogenase, electron transfer subunit"/>
    <property type="match status" value="1"/>
</dbReference>
<comment type="subunit">
    <text evidence="11">Heterotetramer of 2 PyrK and 2 PyrD type B subunits.</text>
</comment>
<feature type="binding site" evidence="11 12">
    <location>
        <position position="236"/>
    </location>
    <ligand>
        <name>[2Fe-2S] cluster</name>
        <dbReference type="ChEBI" id="CHEBI:190135"/>
    </ligand>
</feature>
<dbReference type="GO" id="GO:0050660">
    <property type="term" value="F:flavin adenine dinucleotide binding"/>
    <property type="evidence" value="ECO:0007669"/>
    <property type="project" value="InterPro"/>
</dbReference>
<comment type="cofactor">
    <cofactor evidence="11">
        <name>[2Fe-2S] cluster</name>
        <dbReference type="ChEBI" id="CHEBI:190135"/>
    </cofactor>
    <text evidence="11">Binds 1 [2Fe-2S] cluster per subunit.</text>
</comment>
<dbReference type="UniPathway" id="UPA00070">
    <property type="reaction ID" value="UER00945"/>
</dbReference>
<dbReference type="eggNOG" id="arCOG02199">
    <property type="taxonomic scope" value="Archaea"/>
</dbReference>
<keyword evidence="9 11" id="KW-0408">Iron</keyword>